<evidence type="ECO:0000256" key="13">
    <source>
        <dbReference type="ARBA" id="ARBA00022989"/>
    </source>
</evidence>
<evidence type="ECO:0000256" key="11">
    <source>
        <dbReference type="ARBA" id="ARBA00022824"/>
    </source>
</evidence>
<evidence type="ECO:0000256" key="16">
    <source>
        <dbReference type="SAM" id="MobiDB-lite"/>
    </source>
</evidence>
<dbReference type="PANTHER" id="PTHR22763">
    <property type="entry name" value="RING ZINC FINGER PROTEIN"/>
    <property type="match status" value="1"/>
</dbReference>
<proteinExistence type="inferred from homology"/>
<dbReference type="GO" id="GO:0005789">
    <property type="term" value="C:endoplasmic reticulum membrane"/>
    <property type="evidence" value="ECO:0007669"/>
    <property type="project" value="UniProtKB-SubCell"/>
</dbReference>
<dbReference type="Gene3D" id="3.30.40.10">
    <property type="entry name" value="Zinc/RING finger domain, C3HC4 (zinc finger)"/>
    <property type="match status" value="1"/>
</dbReference>
<dbReference type="EnsemblMetazoa" id="CLYHEMT015209.1">
    <property type="protein sequence ID" value="CLYHEMP015209.1"/>
    <property type="gene ID" value="CLYHEMG015209"/>
</dbReference>
<dbReference type="PANTHER" id="PTHR22763:SF184">
    <property type="entry name" value="E3 UBIQUITIN-PROTEIN LIGASE SYNOVIOLIN"/>
    <property type="match status" value="1"/>
</dbReference>
<keyword evidence="14 17" id="KW-0472">Membrane</keyword>
<dbReference type="InterPro" id="IPR001841">
    <property type="entry name" value="Znf_RING"/>
</dbReference>
<dbReference type="Proteomes" id="UP000594262">
    <property type="component" value="Unplaced"/>
</dbReference>
<feature type="domain" description="RING-type" evidence="18">
    <location>
        <begin position="299"/>
        <end position="337"/>
    </location>
</feature>
<dbReference type="UniPathway" id="UPA00143"/>
<dbReference type="Pfam" id="PF13639">
    <property type="entry name" value="zf-RING_2"/>
    <property type="match status" value="1"/>
</dbReference>
<dbReference type="GO" id="GO:0016567">
    <property type="term" value="P:protein ubiquitination"/>
    <property type="evidence" value="ECO:0007669"/>
    <property type="project" value="UniProtKB-UniPathway"/>
</dbReference>
<dbReference type="GO" id="GO:0061630">
    <property type="term" value="F:ubiquitin protein ligase activity"/>
    <property type="evidence" value="ECO:0007669"/>
    <property type="project" value="UniProtKB-EC"/>
</dbReference>
<dbReference type="GO" id="GO:0036503">
    <property type="term" value="P:ERAD pathway"/>
    <property type="evidence" value="ECO:0007669"/>
    <property type="project" value="TreeGrafter"/>
</dbReference>
<dbReference type="GO" id="GO:0043161">
    <property type="term" value="P:proteasome-mediated ubiquitin-dependent protein catabolic process"/>
    <property type="evidence" value="ECO:0007669"/>
    <property type="project" value="TreeGrafter"/>
</dbReference>
<evidence type="ECO:0000256" key="14">
    <source>
        <dbReference type="ARBA" id="ARBA00023136"/>
    </source>
</evidence>
<evidence type="ECO:0000256" key="2">
    <source>
        <dbReference type="ARBA" id="ARBA00004477"/>
    </source>
</evidence>
<keyword evidence="13 17" id="KW-1133">Transmembrane helix</keyword>
<feature type="region of interest" description="Disordered" evidence="16">
    <location>
        <begin position="345"/>
        <end position="444"/>
    </location>
</feature>
<dbReference type="GeneID" id="136811128"/>
<feature type="region of interest" description="Disordered" evidence="16">
    <location>
        <begin position="535"/>
        <end position="649"/>
    </location>
</feature>
<dbReference type="InterPro" id="IPR013083">
    <property type="entry name" value="Znf_RING/FYVE/PHD"/>
</dbReference>
<keyword evidence="11" id="KW-0256">Endoplasmic reticulum</keyword>
<feature type="compositionally biased region" description="Low complexity" evidence="16">
    <location>
        <begin position="580"/>
        <end position="598"/>
    </location>
</feature>
<comment type="subcellular location">
    <subcellularLocation>
        <location evidence="2">Endoplasmic reticulum membrane</location>
        <topology evidence="2">Multi-pass membrane protein</topology>
    </subcellularLocation>
</comment>
<evidence type="ECO:0000256" key="15">
    <source>
        <dbReference type="PROSITE-ProRule" id="PRU00175"/>
    </source>
</evidence>
<evidence type="ECO:0000256" key="1">
    <source>
        <dbReference type="ARBA" id="ARBA00000900"/>
    </source>
</evidence>
<feature type="compositionally biased region" description="Acidic residues" evidence="16">
    <location>
        <begin position="640"/>
        <end position="649"/>
    </location>
</feature>
<dbReference type="RefSeq" id="XP_066923842.1">
    <property type="nucleotide sequence ID" value="XM_067067741.1"/>
</dbReference>
<dbReference type="GO" id="GO:0008270">
    <property type="term" value="F:zinc ion binding"/>
    <property type="evidence" value="ECO:0007669"/>
    <property type="project" value="UniProtKB-KW"/>
</dbReference>
<dbReference type="InterPro" id="IPR050731">
    <property type="entry name" value="HRD1_E3_ubiq-ligases"/>
</dbReference>
<evidence type="ECO:0000256" key="10">
    <source>
        <dbReference type="ARBA" id="ARBA00022786"/>
    </source>
</evidence>
<dbReference type="EC" id="2.3.2.27" evidence="5"/>
<keyword evidence="20" id="KW-1185">Reference proteome</keyword>
<dbReference type="CDD" id="cd16479">
    <property type="entry name" value="RING-H2_synoviolin"/>
    <property type="match status" value="1"/>
</dbReference>
<evidence type="ECO:0000313" key="20">
    <source>
        <dbReference type="Proteomes" id="UP000594262"/>
    </source>
</evidence>
<dbReference type="InterPro" id="IPR057992">
    <property type="entry name" value="TPR_SYVN1_N"/>
</dbReference>
<dbReference type="AlphaFoldDB" id="A0A7M6DLP3"/>
<reference evidence="19" key="1">
    <citation type="submission" date="2021-01" db="UniProtKB">
        <authorList>
            <consortium name="EnsemblMetazoa"/>
        </authorList>
    </citation>
    <scope>IDENTIFICATION</scope>
</reference>
<feature type="transmembrane region" description="Helical" evidence="17">
    <location>
        <begin position="12"/>
        <end position="31"/>
    </location>
</feature>
<evidence type="ECO:0000313" key="19">
    <source>
        <dbReference type="EnsemblMetazoa" id="CLYHEMP015209.1"/>
    </source>
</evidence>
<keyword evidence="7 17" id="KW-0812">Transmembrane</keyword>
<keyword evidence="9 15" id="KW-0863">Zinc-finger</keyword>
<evidence type="ECO:0000256" key="12">
    <source>
        <dbReference type="ARBA" id="ARBA00022833"/>
    </source>
</evidence>
<keyword evidence="12" id="KW-0862">Zinc</keyword>
<evidence type="ECO:0000256" key="8">
    <source>
        <dbReference type="ARBA" id="ARBA00022723"/>
    </source>
</evidence>
<evidence type="ECO:0000256" key="17">
    <source>
        <dbReference type="SAM" id="Phobius"/>
    </source>
</evidence>
<evidence type="ECO:0000256" key="4">
    <source>
        <dbReference type="ARBA" id="ARBA00010089"/>
    </source>
</evidence>
<feature type="compositionally biased region" description="Low complexity" evidence="16">
    <location>
        <begin position="404"/>
        <end position="428"/>
    </location>
</feature>
<keyword evidence="10" id="KW-0833">Ubl conjugation pathway</keyword>
<feature type="transmembrane region" description="Helical" evidence="17">
    <location>
        <begin position="217"/>
        <end position="242"/>
    </location>
</feature>
<accession>A0A7M6DLP3</accession>
<evidence type="ECO:0000259" key="18">
    <source>
        <dbReference type="PROSITE" id="PS50089"/>
    </source>
</evidence>
<evidence type="ECO:0000256" key="3">
    <source>
        <dbReference type="ARBA" id="ARBA00004906"/>
    </source>
</evidence>
<dbReference type="SMART" id="SM00184">
    <property type="entry name" value="RING"/>
    <property type="match status" value="1"/>
</dbReference>
<dbReference type="PROSITE" id="PS50089">
    <property type="entry name" value="ZF_RING_2"/>
    <property type="match status" value="1"/>
</dbReference>
<comment type="catalytic activity">
    <reaction evidence="1">
        <text>S-ubiquitinyl-[E2 ubiquitin-conjugating enzyme]-L-cysteine + [acceptor protein]-L-lysine = [E2 ubiquitin-conjugating enzyme]-L-cysteine + N(6)-ubiquitinyl-[acceptor protein]-L-lysine.</text>
        <dbReference type="EC" id="2.3.2.27"/>
    </reaction>
</comment>
<feature type="transmembrane region" description="Helical" evidence="17">
    <location>
        <begin position="51"/>
        <end position="68"/>
    </location>
</feature>
<name>A0A7M6DLP3_9CNID</name>
<feature type="transmembrane region" description="Helical" evidence="17">
    <location>
        <begin position="175"/>
        <end position="197"/>
    </location>
</feature>
<organism evidence="19 20">
    <name type="scientific">Clytia hemisphaerica</name>
    <dbReference type="NCBI Taxonomy" id="252671"/>
    <lineage>
        <taxon>Eukaryota</taxon>
        <taxon>Metazoa</taxon>
        <taxon>Cnidaria</taxon>
        <taxon>Hydrozoa</taxon>
        <taxon>Hydroidolina</taxon>
        <taxon>Leptothecata</taxon>
        <taxon>Obeliida</taxon>
        <taxon>Clytiidae</taxon>
        <taxon>Clytia</taxon>
    </lineage>
</organism>
<dbReference type="Pfam" id="PF25563">
    <property type="entry name" value="TPR_SYVN1_N"/>
    <property type="match status" value="1"/>
</dbReference>
<feature type="transmembrane region" description="Helical" evidence="17">
    <location>
        <begin position="139"/>
        <end position="163"/>
    </location>
</feature>
<evidence type="ECO:0000256" key="6">
    <source>
        <dbReference type="ARBA" id="ARBA00022679"/>
    </source>
</evidence>
<evidence type="ECO:0000256" key="9">
    <source>
        <dbReference type="ARBA" id="ARBA00022771"/>
    </source>
</evidence>
<dbReference type="SUPFAM" id="SSF57850">
    <property type="entry name" value="RING/U-box"/>
    <property type="match status" value="1"/>
</dbReference>
<protein>
    <recommendedName>
        <fullName evidence="5">RING-type E3 ubiquitin transferase</fullName>
        <ecNumber evidence="5">2.3.2.27</ecNumber>
    </recommendedName>
</protein>
<comment type="similarity">
    <text evidence="4">Belongs to the HRD1 family.</text>
</comment>
<comment type="pathway">
    <text evidence="3">Protein modification; protein ubiquitination.</text>
</comment>
<dbReference type="InterPro" id="IPR058051">
    <property type="entry name" value="Znf_RING_synoviolin"/>
</dbReference>
<keyword evidence="8" id="KW-0479">Metal-binding</keyword>
<keyword evidence="6" id="KW-0808">Transferase</keyword>
<evidence type="ECO:0000256" key="7">
    <source>
        <dbReference type="ARBA" id="ARBA00022692"/>
    </source>
</evidence>
<sequence length="649" mass="73025">MSTETGSKMRLTLVTLGTTLASLAVVGNAFYQKKQFYPSIVFLTKSSPSIAVLYAQAFVLVFLFGKAMRKIFFGQLRAAEVEHLIEKFWYVITETCLAFTVFRDDFSARFVALFTFLLFMKAFHWLLEDRVDYMERSPFIRFIFHVRVISLLIVLGTIDSILIHHAFKTTVASGASVQMVFGFEYAILLTMVVATFMKYTLHVVDYSLDHPWENRNVYLLYGELITGFVKCCLYLAFVVVMVKIHTFPLFAIRPMYLTIRGFKKSLSDVILSRRAIAYMNTRFQDVNEEELQRLDITTCIICRDRLVVGKKLPCNHIFHTHCLRSWFQRQQSCPTCRLDVLTNRRPAETPNRPGAAQPPPNNAQQPAAPAPGQPPQPPGFMNMPPPQFGMFPQPPIPAQPPTAPSQAPSTTQSSSNTTTTNTNTAFSSVPPSAFTFPNPSMPSAFPQMPNQFPGFMPTSSFGMPSFFPPPPPIFNPPSASNMDLSALSVEQLLEMEGQERENVESRIRVLRNVHSLLDAVILQLNQYSNVINNLNAMDSPSSPHSPVLPPHAPQSQTEQKSEEAEEVTSSSKQSEVEQHSTSSTSSTSNNIENIEFSSQLSNSSDDVLIKPLDEPSSPDNELRRRRLERFESLSKKKNENEDENTQNDS</sequence>
<feature type="compositionally biased region" description="Pro residues" evidence="16">
    <location>
        <begin position="368"/>
        <end position="403"/>
    </location>
</feature>
<dbReference type="OrthoDB" id="6020877at2759"/>
<evidence type="ECO:0000256" key="5">
    <source>
        <dbReference type="ARBA" id="ARBA00012483"/>
    </source>
</evidence>
<feature type="compositionally biased region" description="Basic and acidic residues" evidence="16">
    <location>
        <begin position="628"/>
        <end position="639"/>
    </location>
</feature>